<dbReference type="GO" id="GO:0016301">
    <property type="term" value="F:kinase activity"/>
    <property type="evidence" value="ECO:0007669"/>
    <property type="project" value="UniProtKB-KW"/>
</dbReference>
<accession>A0A4R3L6Z5</accession>
<gene>
    <name evidence="2" type="ORF">EDD58_10881</name>
</gene>
<proteinExistence type="predicted"/>
<dbReference type="InterPro" id="IPR004443">
    <property type="entry name" value="YjeF_N_dom"/>
</dbReference>
<dbReference type="EMBL" id="SMAG01000008">
    <property type="protein sequence ID" value="TCS93266.1"/>
    <property type="molecule type" value="Genomic_DNA"/>
</dbReference>
<dbReference type="Pfam" id="PF03853">
    <property type="entry name" value="YjeF_N"/>
    <property type="match status" value="1"/>
</dbReference>
<evidence type="ECO:0000313" key="2">
    <source>
        <dbReference type="EMBL" id="TCS93266.1"/>
    </source>
</evidence>
<sequence>MYLVTAHEMRQCDQYTIEQMGVPGMILMDHAGKAVAEAVMKRFPEPKRVVVLLGTGNNGGDGWGATRYLHFQGWIVDLWLVGNEERLTREVRWGRKVVR</sequence>
<name>A0A4R3L6Z5_9BACL</name>
<reference evidence="2 3" key="1">
    <citation type="submission" date="2019-03" db="EMBL/GenBank/DDBJ databases">
        <title>Genomic Encyclopedia of Type Strains, Phase IV (KMG-IV): sequencing the most valuable type-strain genomes for metagenomic binning, comparative biology and taxonomic classification.</title>
        <authorList>
            <person name="Goeker M."/>
        </authorList>
    </citation>
    <scope>NUCLEOTIDE SEQUENCE [LARGE SCALE GENOMIC DNA]</scope>
    <source>
        <strain evidence="2 3">DSM 45707</strain>
    </source>
</reference>
<dbReference type="Gene3D" id="3.40.50.10260">
    <property type="entry name" value="YjeF N-terminal domain"/>
    <property type="match status" value="1"/>
</dbReference>
<dbReference type="AlphaFoldDB" id="A0A4R3L6Z5"/>
<keyword evidence="2" id="KW-0808">Transferase</keyword>
<evidence type="ECO:0000313" key="3">
    <source>
        <dbReference type="Proteomes" id="UP000294937"/>
    </source>
</evidence>
<comment type="caution">
    <text evidence="2">The sequence shown here is derived from an EMBL/GenBank/DDBJ whole genome shotgun (WGS) entry which is preliminary data.</text>
</comment>
<keyword evidence="2" id="KW-0418">Kinase</keyword>
<protein>
    <submittedName>
        <fullName evidence="2">Hydroxyethylthiazole kinase-like uncharacterized protein yjeF</fullName>
    </submittedName>
</protein>
<dbReference type="InterPro" id="IPR036652">
    <property type="entry name" value="YjeF_N_dom_sf"/>
</dbReference>
<dbReference type="SUPFAM" id="SSF64153">
    <property type="entry name" value="YjeF N-terminal domain-like"/>
    <property type="match status" value="1"/>
</dbReference>
<dbReference type="Proteomes" id="UP000294937">
    <property type="component" value="Unassembled WGS sequence"/>
</dbReference>
<organism evidence="2 3">
    <name type="scientific">Hazenella coriacea</name>
    <dbReference type="NCBI Taxonomy" id="1179467"/>
    <lineage>
        <taxon>Bacteria</taxon>
        <taxon>Bacillati</taxon>
        <taxon>Bacillota</taxon>
        <taxon>Bacilli</taxon>
        <taxon>Bacillales</taxon>
        <taxon>Thermoactinomycetaceae</taxon>
        <taxon>Hazenella</taxon>
    </lineage>
</organism>
<feature type="domain" description="YjeF N-terminal" evidence="1">
    <location>
        <begin position="9"/>
        <end position="99"/>
    </location>
</feature>
<keyword evidence="3" id="KW-1185">Reference proteome</keyword>
<dbReference type="PROSITE" id="PS51385">
    <property type="entry name" value="YJEF_N"/>
    <property type="match status" value="1"/>
</dbReference>
<evidence type="ECO:0000259" key="1">
    <source>
        <dbReference type="PROSITE" id="PS51385"/>
    </source>
</evidence>
<dbReference type="OrthoDB" id="9806925at2"/>
<dbReference type="RefSeq" id="WP_131926021.1">
    <property type="nucleotide sequence ID" value="NZ_SMAG01000008.1"/>
</dbReference>